<keyword evidence="7" id="KW-1185">Reference proteome</keyword>
<dbReference type="RefSeq" id="WP_116823014.1">
    <property type="nucleotide sequence ID" value="NZ_JAEMEF010000004.1"/>
</dbReference>
<dbReference type="InterPro" id="IPR006665">
    <property type="entry name" value="OmpA-like"/>
</dbReference>
<evidence type="ECO:0000259" key="5">
    <source>
        <dbReference type="PROSITE" id="PS51123"/>
    </source>
</evidence>
<dbReference type="SUPFAM" id="SSF103088">
    <property type="entry name" value="OmpA-like"/>
    <property type="match status" value="1"/>
</dbReference>
<dbReference type="Pfam" id="PF00691">
    <property type="entry name" value="OmpA"/>
    <property type="match status" value="1"/>
</dbReference>
<protein>
    <submittedName>
        <fullName evidence="6">OmpA family protein</fullName>
    </submittedName>
</protein>
<dbReference type="InterPro" id="IPR006664">
    <property type="entry name" value="OMP_bac"/>
</dbReference>
<evidence type="ECO:0000313" key="7">
    <source>
        <dbReference type="Proteomes" id="UP000605013"/>
    </source>
</evidence>
<comment type="caution">
    <text evidence="6">The sequence shown here is derived from an EMBL/GenBank/DDBJ whole genome shotgun (WGS) entry which is preliminary data.</text>
</comment>
<reference evidence="6 7" key="1">
    <citation type="submission" date="2020-12" db="EMBL/GenBank/DDBJ databases">
        <title>Olleya sediminilitoris sp. nov., isolated from a tidal flat.</title>
        <authorList>
            <person name="Park S."/>
            <person name="Yoon J.-H."/>
        </authorList>
    </citation>
    <scope>NUCLEOTIDE SEQUENCE [LARGE SCALE GENOMIC DNA]</scope>
    <source>
        <strain evidence="6 7">YSTF-M6</strain>
    </source>
</reference>
<evidence type="ECO:0000256" key="2">
    <source>
        <dbReference type="ARBA" id="ARBA00023136"/>
    </source>
</evidence>
<evidence type="ECO:0000256" key="1">
    <source>
        <dbReference type="ARBA" id="ARBA00004442"/>
    </source>
</evidence>
<keyword evidence="3" id="KW-0998">Cell outer membrane</keyword>
<comment type="subcellular location">
    <subcellularLocation>
        <location evidence="1">Cell outer membrane</location>
    </subcellularLocation>
</comment>
<evidence type="ECO:0000313" key="6">
    <source>
        <dbReference type="EMBL" id="MBL7559571.1"/>
    </source>
</evidence>
<sequence>MPIGIEKIVVIREGVEQPWRSFYLTPDFSYELRVKYFSDTPEAMKHQAKWVLKPKDFGLYSSADQDGNTGDIRYVSMEAKFCGPKRFVIEAFLIEPTNSFPQQLEFWGRAPERIVSATWSKTNGGENIRNEKIQYGDNIHLNIQTEGLNGALLDIDIFNKRSENSEEKADTIHAIKCDKGEININIKNTYSWREFTGWTTSNSGEDFFIKVRVSGKSENIADTNGKETHAEFLTIEDEISTRNVETHEESRPLTVGENEVNVERYELCHFKSIEIIDDGTTISLFDEGLLLQDDKGTGEFHFSETIHFDFDEDRIRNDAKPVLDGVVNLLLDNPYIPSEIGAHCDIRGNNNYNDDLSRRRALSALNYLVDKGISRDKIIANGYGKRRLLITDAVNDDEHEQNRRLTVRFRISDDDAETIIFQTISPDINRGKEIEINIGGYQTDKCLRGSSDQHSTMVKIEEITNNGILRPADKSGTASIKHKVYSNLSSNNFIPFNYILPHKSSTNDFLFYINSCRYYYNNEKATVRIKVYPDIKWDFHFFLNLSNSPSVKWTNLGGAKHREMQEKAGKIGAEQRWKQVEVDFGVILEAQWNKIAEDNYETKEELTLTFDSKIRKIYSVFAQLKEISSIVTSKTKGKAIDTLGKRFPLGVEVLPPNFCLGAEWQLARGIKNHKELRELGTDIKFYFKAQPLIGLELTLDLLQLALGATGPAAPILIGIRDWLAPDGDDDNFYIDMYVNIKLFGTINIDDLSLAYNTASDETDPSRKAQLDASATIGVTLEAGIMVKATAAVIVGEFYVEAGASFEGTGSITFGHSLVYEQSALYYQPKLLFDGLIAKVEIKATVGLEIKRSWFSGDYNKELVDHNKEYNLIRPFDIIKSVEDLMEIETKIKLIG</sequence>
<evidence type="ECO:0000256" key="4">
    <source>
        <dbReference type="PROSITE-ProRule" id="PRU00473"/>
    </source>
</evidence>
<dbReference type="InterPro" id="IPR036737">
    <property type="entry name" value="OmpA-like_sf"/>
</dbReference>
<organism evidence="6 7">
    <name type="scientific">Olleya sediminilitoris</name>
    <dbReference type="NCBI Taxonomy" id="2795739"/>
    <lineage>
        <taxon>Bacteria</taxon>
        <taxon>Pseudomonadati</taxon>
        <taxon>Bacteroidota</taxon>
        <taxon>Flavobacteriia</taxon>
        <taxon>Flavobacteriales</taxon>
        <taxon>Flavobacteriaceae</taxon>
    </lineage>
</organism>
<dbReference type="PANTHER" id="PTHR30329:SF21">
    <property type="entry name" value="LIPOPROTEIN YIAD-RELATED"/>
    <property type="match status" value="1"/>
</dbReference>
<dbReference type="PROSITE" id="PS51123">
    <property type="entry name" value="OMPA_2"/>
    <property type="match status" value="1"/>
</dbReference>
<feature type="domain" description="OmpA-like" evidence="5">
    <location>
        <begin position="295"/>
        <end position="413"/>
    </location>
</feature>
<dbReference type="Proteomes" id="UP000605013">
    <property type="component" value="Unassembled WGS sequence"/>
</dbReference>
<keyword evidence="2 4" id="KW-0472">Membrane</keyword>
<proteinExistence type="predicted"/>
<accession>A0ABS1WKB9</accession>
<dbReference type="PRINTS" id="PR01021">
    <property type="entry name" value="OMPADOMAIN"/>
</dbReference>
<gene>
    <name evidence="6" type="ORF">JAO71_07125</name>
</gene>
<dbReference type="PANTHER" id="PTHR30329">
    <property type="entry name" value="STATOR ELEMENT OF FLAGELLAR MOTOR COMPLEX"/>
    <property type="match status" value="1"/>
</dbReference>
<dbReference type="EMBL" id="JAEMEF010000004">
    <property type="protein sequence ID" value="MBL7559571.1"/>
    <property type="molecule type" value="Genomic_DNA"/>
</dbReference>
<dbReference type="InterPro" id="IPR050330">
    <property type="entry name" value="Bact_OuterMem_StrucFunc"/>
</dbReference>
<dbReference type="Gene3D" id="3.30.1330.60">
    <property type="entry name" value="OmpA-like domain"/>
    <property type="match status" value="1"/>
</dbReference>
<name>A0ABS1WKB9_9FLAO</name>
<dbReference type="CDD" id="cd07185">
    <property type="entry name" value="OmpA_C-like"/>
    <property type="match status" value="1"/>
</dbReference>
<evidence type="ECO:0000256" key="3">
    <source>
        <dbReference type="ARBA" id="ARBA00023237"/>
    </source>
</evidence>